<comment type="caution">
    <text evidence="2">The sequence shown here is derived from an EMBL/GenBank/DDBJ whole genome shotgun (WGS) entry which is preliminary data.</text>
</comment>
<dbReference type="Proteomes" id="UP000276133">
    <property type="component" value="Unassembled WGS sequence"/>
</dbReference>
<dbReference type="EMBL" id="REGN01001847">
    <property type="protein sequence ID" value="RNA32096.1"/>
    <property type="molecule type" value="Genomic_DNA"/>
</dbReference>
<feature type="signal peptide" evidence="1">
    <location>
        <begin position="1"/>
        <end position="16"/>
    </location>
</feature>
<reference evidence="2 3" key="1">
    <citation type="journal article" date="2018" name="Sci. Rep.">
        <title>Genomic signatures of local adaptation to the degree of environmental predictability in rotifers.</title>
        <authorList>
            <person name="Franch-Gras L."/>
            <person name="Hahn C."/>
            <person name="Garcia-Roger E.M."/>
            <person name="Carmona M.J."/>
            <person name="Serra M."/>
            <person name="Gomez A."/>
        </authorList>
    </citation>
    <scope>NUCLEOTIDE SEQUENCE [LARGE SCALE GENOMIC DNA]</scope>
    <source>
        <strain evidence="2">HYR1</strain>
    </source>
</reference>
<evidence type="ECO:0000256" key="1">
    <source>
        <dbReference type="SAM" id="SignalP"/>
    </source>
</evidence>
<feature type="chain" id="PRO_5018260130" evidence="1">
    <location>
        <begin position="17"/>
        <end position="193"/>
    </location>
</feature>
<protein>
    <submittedName>
        <fullName evidence="2">Uncharacterized protein</fullName>
    </submittedName>
</protein>
<evidence type="ECO:0000313" key="2">
    <source>
        <dbReference type="EMBL" id="RNA32096.1"/>
    </source>
</evidence>
<organism evidence="2 3">
    <name type="scientific">Brachionus plicatilis</name>
    <name type="common">Marine rotifer</name>
    <name type="synonym">Brachionus muelleri</name>
    <dbReference type="NCBI Taxonomy" id="10195"/>
    <lineage>
        <taxon>Eukaryota</taxon>
        <taxon>Metazoa</taxon>
        <taxon>Spiralia</taxon>
        <taxon>Gnathifera</taxon>
        <taxon>Rotifera</taxon>
        <taxon>Eurotatoria</taxon>
        <taxon>Monogononta</taxon>
        <taxon>Pseudotrocha</taxon>
        <taxon>Ploima</taxon>
        <taxon>Brachionidae</taxon>
        <taxon>Brachionus</taxon>
    </lineage>
</organism>
<keyword evidence="1" id="KW-0732">Signal</keyword>
<accession>A0A3M7S8H8</accession>
<sequence length="193" mass="21634">MLRFTLLIALVGLAVAQELNWDSIPVIANSSQCMYRPENKMLGCRGSGEVIECEAVSTLPVGFEVFGLGRETLEQVPVESQKFLLYPRASNETVYQNHVVEVENVTRNVSLCHMESMEIGLRVPDVKCWARLVELFNASVGTQVVQVEQLEDDVALFGEVLVVDKKAQKRFLGFGLLGWPLMHPLFWGMPFFG</sequence>
<gene>
    <name evidence="2" type="ORF">BpHYR1_050502</name>
</gene>
<evidence type="ECO:0000313" key="3">
    <source>
        <dbReference type="Proteomes" id="UP000276133"/>
    </source>
</evidence>
<dbReference type="AlphaFoldDB" id="A0A3M7S8H8"/>
<keyword evidence="3" id="KW-1185">Reference proteome</keyword>
<proteinExistence type="predicted"/>
<name>A0A3M7S8H8_BRAPC</name>
<dbReference type="OrthoDB" id="10419197at2759"/>